<reference evidence="5 7" key="2">
    <citation type="submission" date="2020-02" db="EMBL/GenBank/DDBJ databases">
        <authorList>
            <person name="Feng H."/>
        </authorList>
    </citation>
    <scope>NUCLEOTIDE SEQUENCE [LARGE SCALE GENOMIC DNA]</scope>
    <source>
        <strain evidence="5 7">Gsoil 114</strain>
    </source>
</reference>
<dbReference type="InterPro" id="IPR008681">
    <property type="entry name" value="Neg-reg_MecA"/>
</dbReference>
<dbReference type="RefSeq" id="WP_025729059.1">
    <property type="nucleotide sequence ID" value="NZ_JAAIWK010000019.1"/>
</dbReference>
<dbReference type="STRING" id="363870.NG54_07095"/>
<organism evidence="4 6">
    <name type="scientific">Heyndrickxia ginsengihumi</name>
    <dbReference type="NCBI Taxonomy" id="363870"/>
    <lineage>
        <taxon>Bacteria</taxon>
        <taxon>Bacillati</taxon>
        <taxon>Bacillota</taxon>
        <taxon>Bacilli</taxon>
        <taxon>Bacillales</taxon>
        <taxon>Bacillaceae</taxon>
        <taxon>Heyndrickxia</taxon>
    </lineage>
</organism>
<proteinExistence type="inferred from homology"/>
<comment type="subunit">
    <text evidence="2">Homodimer.</text>
</comment>
<name>A0A0A6VEB3_9BACI</name>
<dbReference type="PANTHER" id="PTHR39161:SF1">
    <property type="entry name" value="ADAPTER PROTEIN MECA 1"/>
    <property type="match status" value="1"/>
</dbReference>
<comment type="similarity">
    <text evidence="1">Belongs to the MecA family.</text>
</comment>
<evidence type="ECO:0000313" key="7">
    <source>
        <dbReference type="Proteomes" id="UP000476934"/>
    </source>
</evidence>
<dbReference type="PANTHER" id="PTHR39161">
    <property type="entry name" value="ADAPTER PROTEIN MECA"/>
    <property type="match status" value="1"/>
</dbReference>
<keyword evidence="7" id="KW-1185">Reference proteome</keyword>
<evidence type="ECO:0000313" key="6">
    <source>
        <dbReference type="Proteomes" id="UP000030588"/>
    </source>
</evidence>
<dbReference type="OrthoDB" id="2085234at2"/>
<evidence type="ECO:0000256" key="3">
    <source>
        <dbReference type="ARBA" id="ARBA00023287"/>
    </source>
</evidence>
<gene>
    <name evidence="5" type="ORF">G4D61_11955</name>
    <name evidence="4" type="ORF">NG54_07095</name>
</gene>
<dbReference type="Pfam" id="PF05389">
    <property type="entry name" value="MecA"/>
    <property type="match status" value="1"/>
</dbReference>
<evidence type="ECO:0000313" key="5">
    <source>
        <dbReference type="EMBL" id="NEY20671.1"/>
    </source>
</evidence>
<dbReference type="Proteomes" id="UP000030588">
    <property type="component" value="Unassembled WGS sequence"/>
</dbReference>
<dbReference type="GO" id="GO:0030420">
    <property type="term" value="P:establishment of competence for transformation"/>
    <property type="evidence" value="ECO:0007669"/>
    <property type="project" value="UniProtKB-KW"/>
</dbReference>
<evidence type="ECO:0000256" key="1">
    <source>
        <dbReference type="ARBA" id="ARBA00005397"/>
    </source>
</evidence>
<protein>
    <submittedName>
        <fullName evidence="5">NDP-hexose 2,3-dehydratase</fullName>
    </submittedName>
</protein>
<evidence type="ECO:0000313" key="4">
    <source>
        <dbReference type="EMBL" id="KHD85793.1"/>
    </source>
</evidence>
<dbReference type="Proteomes" id="UP000476934">
    <property type="component" value="Unassembled WGS sequence"/>
</dbReference>
<dbReference type="Gene3D" id="3.30.70.1950">
    <property type="match status" value="1"/>
</dbReference>
<keyword evidence="3" id="KW-0178">Competence</keyword>
<dbReference type="EMBL" id="JRUN01000016">
    <property type="protein sequence ID" value="KHD85793.1"/>
    <property type="molecule type" value="Genomic_DNA"/>
</dbReference>
<comment type="caution">
    <text evidence="4">The sequence shown here is derived from an EMBL/GenBank/DDBJ whole genome shotgun (WGS) entry which is preliminary data.</text>
</comment>
<dbReference type="AlphaFoldDB" id="A0A0A6VEB3"/>
<sequence length="182" mass="21667">MKLERLSSNKIKYSISFEELSEHGIFENDFDAINWDDLFDEMLDLANEEYHLESSDTLSIEIYSFNVKEIVLILTLFDVTEPLNEDDDFQYEPIRMSNDVYCFENIEDVISLAIQLNNLNKICNSKLYEFENYYYVIVEYTPYSALFYEFSEKATISEAMIEEYGIPIFEDHAFDEILLYFH</sequence>
<reference evidence="5 7" key="3">
    <citation type="submission" date="2020-03" db="EMBL/GenBank/DDBJ databases">
        <title>Bacillus aquiflavi sp. nov., isolated from yellow water of strong flavor Chinese baijiu in Yibin region of China.</title>
        <authorList>
            <person name="Xie J."/>
        </authorList>
    </citation>
    <scope>NUCLEOTIDE SEQUENCE [LARGE SCALE GENOMIC DNA]</scope>
    <source>
        <strain evidence="5 7">Gsoil 114</strain>
    </source>
</reference>
<evidence type="ECO:0000256" key="2">
    <source>
        <dbReference type="ARBA" id="ARBA00011738"/>
    </source>
</evidence>
<accession>A0A0A6VEB3</accession>
<dbReference type="EMBL" id="JAAIWK010000019">
    <property type="protein sequence ID" value="NEY20671.1"/>
    <property type="molecule type" value="Genomic_DNA"/>
</dbReference>
<reference evidence="4 6" key="1">
    <citation type="submission" date="2014-10" db="EMBL/GenBank/DDBJ databases">
        <title>Draft genome of phytase producing Bacillus ginsengihumi strain M2.11.</title>
        <authorList>
            <person name="Toymentseva A."/>
            <person name="Boulygina E.A."/>
            <person name="Kazakov S.V."/>
            <person name="Kayumov I."/>
            <person name="Suleimanova A.D."/>
            <person name="Mardanova A.M."/>
            <person name="Maria S.N."/>
            <person name="Sergey M.Y."/>
            <person name="Sharipova M.R."/>
        </authorList>
    </citation>
    <scope>NUCLEOTIDE SEQUENCE [LARGE SCALE GENOMIC DNA]</scope>
    <source>
        <strain evidence="4 6">M2.11</strain>
    </source>
</reference>
<dbReference type="InterPro" id="IPR038471">
    <property type="entry name" value="MecA_C_sf"/>
</dbReference>